<evidence type="ECO:0000256" key="1">
    <source>
        <dbReference type="SAM" id="Phobius"/>
    </source>
</evidence>
<feature type="transmembrane region" description="Helical" evidence="1">
    <location>
        <begin position="96"/>
        <end position="117"/>
    </location>
</feature>
<dbReference type="Gene3D" id="2.60.480.10">
    <property type="entry name" value="eubacterium ventriosum atcc domain"/>
    <property type="match status" value="1"/>
</dbReference>
<dbReference type="InterPro" id="IPR021997">
    <property type="entry name" value="SporV_AA"/>
</dbReference>
<organism evidence="3 4">
    <name type="scientific">Anaeromicropila populeti</name>
    <dbReference type="NCBI Taxonomy" id="37658"/>
    <lineage>
        <taxon>Bacteria</taxon>
        <taxon>Bacillati</taxon>
        <taxon>Bacillota</taxon>
        <taxon>Clostridia</taxon>
        <taxon>Lachnospirales</taxon>
        <taxon>Lachnospiraceae</taxon>
        <taxon>Anaeromicropila</taxon>
    </lineage>
</organism>
<reference evidence="3 4" key="1">
    <citation type="submission" date="2016-10" db="EMBL/GenBank/DDBJ databases">
        <authorList>
            <person name="de Groot N.N."/>
        </authorList>
    </citation>
    <scope>NUCLEOTIDE SEQUENCE [LARGE SCALE GENOMIC DNA]</scope>
    <source>
        <strain evidence="3 4">743A</strain>
    </source>
</reference>
<keyword evidence="1" id="KW-0812">Transmembrane</keyword>
<feature type="transmembrane region" description="Helical" evidence="1">
    <location>
        <begin position="147"/>
        <end position="165"/>
    </location>
</feature>
<dbReference type="RefSeq" id="WP_092560423.1">
    <property type="nucleotide sequence ID" value="NZ_FOYZ01000006.1"/>
</dbReference>
<evidence type="ECO:0000259" key="2">
    <source>
        <dbReference type="Pfam" id="PF12164"/>
    </source>
</evidence>
<accession>A0A1I6JQP4</accession>
<sequence>MIKLYISMNQRVQVMKREVYLDDIASCYCSDLEVLNKIRKIELFHLGQENLIVCSALVVIEKINEKYLDIEVINMGETDFIIEYLQKKKKNMLFEYFKIVVVSFTVFCGGAFAIMTFNSDVGVKELFQRLYEIILGDNGANSKILEISYSIGVSLGVISFYNHMFRKKIEPDPTPIQIEMRQYESQVNDTIIMDANREGETMNVP</sequence>
<keyword evidence="4" id="KW-1185">Reference proteome</keyword>
<dbReference type="AlphaFoldDB" id="A0A1I6JQP4"/>
<feature type="domain" description="Stage V sporulation protein AA" evidence="2">
    <location>
        <begin position="3"/>
        <end position="87"/>
    </location>
</feature>
<dbReference type="OrthoDB" id="9782754at2"/>
<keyword evidence="1" id="KW-0472">Membrane</keyword>
<dbReference type="STRING" id="37658.SAMN05661086_01881"/>
<gene>
    <name evidence="3" type="ORF">SAMN05661086_01881</name>
</gene>
<evidence type="ECO:0000313" key="4">
    <source>
        <dbReference type="Proteomes" id="UP000199659"/>
    </source>
</evidence>
<dbReference type="Proteomes" id="UP000199659">
    <property type="component" value="Unassembled WGS sequence"/>
</dbReference>
<name>A0A1I6JQP4_9FIRM</name>
<dbReference type="Pfam" id="PF12164">
    <property type="entry name" value="SporV_AA"/>
    <property type="match status" value="1"/>
</dbReference>
<dbReference type="InterPro" id="IPR038548">
    <property type="entry name" value="SporV_AA_N_sf"/>
</dbReference>
<dbReference type="EMBL" id="FOYZ01000006">
    <property type="protein sequence ID" value="SFR81274.1"/>
    <property type="molecule type" value="Genomic_DNA"/>
</dbReference>
<proteinExistence type="predicted"/>
<keyword evidence="1" id="KW-1133">Transmembrane helix</keyword>
<evidence type="ECO:0000313" key="3">
    <source>
        <dbReference type="EMBL" id="SFR81274.1"/>
    </source>
</evidence>
<protein>
    <submittedName>
        <fullName evidence="3">Stage V sporulation protein AA</fullName>
    </submittedName>
</protein>